<comment type="caution">
    <text evidence="1">The sequence shown here is derived from an EMBL/GenBank/DDBJ whole genome shotgun (WGS) entry which is preliminary data.</text>
</comment>
<gene>
    <name evidence="1" type="ORF">WJX75_005350</name>
</gene>
<organism evidence="1 2">
    <name type="scientific">Coccomyxa subellipsoidea</name>
    <dbReference type="NCBI Taxonomy" id="248742"/>
    <lineage>
        <taxon>Eukaryota</taxon>
        <taxon>Viridiplantae</taxon>
        <taxon>Chlorophyta</taxon>
        <taxon>core chlorophytes</taxon>
        <taxon>Trebouxiophyceae</taxon>
        <taxon>Trebouxiophyceae incertae sedis</taxon>
        <taxon>Coccomyxaceae</taxon>
        <taxon>Coccomyxa</taxon>
    </lineage>
</organism>
<keyword evidence="2" id="KW-1185">Reference proteome</keyword>
<dbReference type="Proteomes" id="UP001491310">
    <property type="component" value="Unassembled WGS sequence"/>
</dbReference>
<evidence type="ECO:0008006" key="3">
    <source>
        <dbReference type="Google" id="ProtNLM"/>
    </source>
</evidence>
<sequence length="143" mass="16043">MRNRLQSLVNPFLIGCSFLRQNSVGLSVRQLAVAAKEGQHPLNGSRQRWQPKKAPISEEDRTGAKSVLFGILKKADEPLTTAEIWEAAETEGLKSKRFMKQMLLHMKKARHIKSKPSGKGNHFGYILPNKLNPPEPHVPWPGS</sequence>
<accession>A0ABR2YVQ3</accession>
<dbReference type="PROSITE" id="PS51257">
    <property type="entry name" value="PROKAR_LIPOPROTEIN"/>
    <property type="match status" value="1"/>
</dbReference>
<dbReference type="EMBL" id="JALJOT010000004">
    <property type="protein sequence ID" value="KAK9915858.1"/>
    <property type="molecule type" value="Genomic_DNA"/>
</dbReference>
<evidence type="ECO:0000313" key="1">
    <source>
        <dbReference type="EMBL" id="KAK9915858.1"/>
    </source>
</evidence>
<protein>
    <recommendedName>
        <fullName evidence="3">HTH HARE-type domain-containing protein</fullName>
    </recommendedName>
</protein>
<name>A0ABR2YVQ3_9CHLO</name>
<proteinExistence type="predicted"/>
<evidence type="ECO:0000313" key="2">
    <source>
        <dbReference type="Proteomes" id="UP001491310"/>
    </source>
</evidence>
<reference evidence="1 2" key="1">
    <citation type="journal article" date="2024" name="Nat. Commun.">
        <title>Phylogenomics reveals the evolutionary origins of lichenization in chlorophyte algae.</title>
        <authorList>
            <person name="Puginier C."/>
            <person name="Libourel C."/>
            <person name="Otte J."/>
            <person name="Skaloud P."/>
            <person name="Haon M."/>
            <person name="Grisel S."/>
            <person name="Petersen M."/>
            <person name="Berrin J.G."/>
            <person name="Delaux P.M."/>
            <person name="Dal Grande F."/>
            <person name="Keller J."/>
        </authorList>
    </citation>
    <scope>NUCLEOTIDE SEQUENCE [LARGE SCALE GENOMIC DNA]</scope>
    <source>
        <strain evidence="1 2">SAG 216-7</strain>
    </source>
</reference>